<comment type="caution">
    <text evidence="1">The sequence shown here is derived from an EMBL/GenBank/DDBJ whole genome shotgun (WGS) entry which is preliminary data.</text>
</comment>
<evidence type="ECO:0000313" key="2">
    <source>
        <dbReference type="Proteomes" id="UP000312594"/>
    </source>
</evidence>
<dbReference type="EMBL" id="VEVP01000005">
    <property type="protein sequence ID" value="TNU94056.1"/>
    <property type="molecule type" value="Genomic_DNA"/>
</dbReference>
<organism evidence="1 2">
    <name type="scientific">Eggerthella lenta</name>
    <name type="common">Eubacterium lentum</name>
    <dbReference type="NCBI Taxonomy" id="84112"/>
    <lineage>
        <taxon>Bacteria</taxon>
        <taxon>Bacillati</taxon>
        <taxon>Actinomycetota</taxon>
        <taxon>Coriobacteriia</taxon>
        <taxon>Eggerthellales</taxon>
        <taxon>Eggerthellaceae</taxon>
        <taxon>Eggerthella</taxon>
    </lineage>
</organism>
<sequence length="356" mass="40565">MIENKKPFTWDYDYKERYRFADDRLEELDEAPVRAAFEAVGKSEDDYGDAISRLLAYKALSRKEGLLRTGEHECAYPSRDVLLKAGLPEGWEARLGESEYGDKLSNGSRVLSIGYDAMNSFATTFNFSQRYLGFGIQYPPSAKKGLEYYEKSMRWPDQEGRAQEAWDRLERFARLAHTIGNFTYIPYMRFDDGGCGTNFNTRRGIGYLPVRGEGDKLAYGPMLDYWDLSLEWLKKHWFGVDDGCAISFEEYVELARLELYCVKDEVAETFLEEARKGASPQGVIDAYDAVRAHAEEGGHSVTPFWEGHALDRPGFSKPQSLDQIISFLDAVTVRVEARGRLLIALYEAKGKEGSWN</sequence>
<dbReference type="Proteomes" id="UP000312594">
    <property type="component" value="Unassembled WGS sequence"/>
</dbReference>
<protein>
    <submittedName>
        <fullName evidence="1">Uncharacterized protein</fullName>
    </submittedName>
</protein>
<dbReference type="RefSeq" id="WP_139912178.1">
    <property type="nucleotide sequence ID" value="NZ_VEVP01000005.1"/>
</dbReference>
<dbReference type="AlphaFoldDB" id="A0A5C5C5K4"/>
<evidence type="ECO:0000313" key="1">
    <source>
        <dbReference type="EMBL" id="TNU94056.1"/>
    </source>
</evidence>
<accession>A0A5C5C5K4</accession>
<reference evidence="1 2" key="1">
    <citation type="journal article" date="2005" name="Appl. Environ. Microbiol.">
        <title>Intestinal bacterial communities that produce active estrogen-like compounds enterodiol and enterolactone in humans.</title>
        <authorList>
            <person name="Clavel T."/>
            <person name="Henderson G."/>
            <person name="Alpert C.A."/>
            <person name="Philippe C."/>
            <person name="Rigottier-Gois L."/>
            <person name="Dore J."/>
            <person name="Blaut M."/>
        </authorList>
    </citation>
    <scope>NUCLEOTIDE SEQUENCE [LARGE SCALE GENOMIC DNA]</scope>
    <source>
        <strain evidence="1 2">SECO-MT75m2</strain>
    </source>
</reference>
<name>A0A5C5C5K4_EGGLN</name>
<proteinExistence type="predicted"/>
<gene>
    <name evidence="1" type="ORF">FIC87_03320</name>
</gene>